<comment type="pathway">
    <text evidence="1">Protein modification; protein glycosylation.</text>
</comment>
<dbReference type="EMBL" id="LR882967">
    <property type="protein sequence ID" value="CAD5960165.1"/>
    <property type="molecule type" value="Genomic_DNA"/>
</dbReference>
<evidence type="ECO:0000313" key="10">
    <source>
        <dbReference type="EMBL" id="CAD5960165.1"/>
    </source>
</evidence>
<dbReference type="Gene3D" id="1.25.40.10">
    <property type="entry name" value="Tetratricopeptide repeat domain"/>
    <property type="match status" value="3"/>
</dbReference>
<keyword evidence="7 8" id="KW-0802">TPR repeat</keyword>
<keyword evidence="6" id="KW-0677">Repeat</keyword>
<keyword evidence="5 10" id="KW-0808">Transferase</keyword>
<feature type="repeat" description="TPR" evidence="8">
    <location>
        <begin position="391"/>
        <end position="424"/>
    </location>
</feature>
<dbReference type="GO" id="GO:0097363">
    <property type="term" value="F:protein O-acetylglucosaminyltransferase activity"/>
    <property type="evidence" value="ECO:0007669"/>
    <property type="project" value="UniProtKB-EC"/>
</dbReference>
<feature type="repeat" description="TPR" evidence="8">
    <location>
        <begin position="357"/>
        <end position="390"/>
    </location>
</feature>
<evidence type="ECO:0000256" key="1">
    <source>
        <dbReference type="ARBA" id="ARBA00004922"/>
    </source>
</evidence>
<dbReference type="PROSITE" id="PS50005">
    <property type="entry name" value="TPR"/>
    <property type="match status" value="5"/>
</dbReference>
<evidence type="ECO:0000256" key="7">
    <source>
        <dbReference type="ARBA" id="ARBA00022803"/>
    </source>
</evidence>
<evidence type="ECO:0000256" key="5">
    <source>
        <dbReference type="ARBA" id="ARBA00022679"/>
    </source>
</evidence>
<organism evidence="10 11">
    <name type="scientific">Planktothrix pseudagardhii</name>
    <dbReference type="NCBI Taxonomy" id="132604"/>
    <lineage>
        <taxon>Bacteria</taxon>
        <taxon>Bacillati</taxon>
        <taxon>Cyanobacteriota</taxon>
        <taxon>Cyanophyceae</taxon>
        <taxon>Oscillatoriophycideae</taxon>
        <taxon>Oscillatoriales</taxon>
        <taxon>Microcoleaceae</taxon>
        <taxon>Planktothrix</taxon>
    </lineage>
</organism>
<dbReference type="RefSeq" id="WP_254174131.1">
    <property type="nucleotide sequence ID" value="NZ_LR882967.1"/>
</dbReference>
<dbReference type="InterPro" id="IPR029489">
    <property type="entry name" value="OGT/SEC/SPY_C"/>
</dbReference>
<evidence type="ECO:0000256" key="8">
    <source>
        <dbReference type="PROSITE-ProRule" id="PRU00339"/>
    </source>
</evidence>
<sequence>MDDQRFIQELPRLYEQWGTVFVHPQYKRFQQLLNLASEQFPQNLLPLLNCAVASLEPNEIYCEIGTQQGLTLIGALLNQPEAIAYAINDNPDFTPKGEGLEQLFKNLHQFNLEEQVCFYNQDVEEFLLELRQLETEIKIGVYVVQSSTDYRSTLLALLLAKPLLSDSALIIVDHGNISFVQQAIWDFLASFPQAKLFPELSILVNCHLPDQIQVLSWNQKRTFNYSVQIFQAQRQDSVIQGILELAEQKPTNEQLQQIYQQGITAHQNQQLDLAENHYKLLLRWQEENTEVWVNLGILYYQKENYFQSILILSHVLNQDQTNNLAYYYLGMSYEKLNQVEQAIAAYQKTIELKPDHIDAYNNLGNLLTQQGQFAEAETIYRQAIEINPNHFCSYLNLGNLFLLQNQFQFAKATYQKGLRIIPDQPDILHNLALTDEIEKNPISYYRSFGDRLYQLGNYEAAITEYQKILNLQVGDVDLYEKLNHCYWQLNQPNDAIDILKIGTKIYPDFAPLHFTLIMNLLYQGRTEEAVKQAEIASECLPKDYTFTLLKNLIVPMLYHSIEEINNYRDRFNQGLQNLIATTDLTNPETVDQAFLGMGRFTNFYLGYQARNVIEEQKIYGNFLHQIMCLKYPQWVQPLTLPTVKDKIRVGYVSSYLHCYSGSLWLIGWLRYANRNQFEIYAYYTGNSPDPVTEQFRQYSHQFYHIPNNFEAVCEQIIKDQLHILVYPEIGMNPPTMELATLRLAPIQCTAWGHPVTSGLPTIDYFLSSQLMEPENAQEHYSETLILLPNIGVAYPKPQDIPPLVKTRSDYNLPEDAVIYLCCQAPFKYLPQYDYILPKIALKVPNAKFLFFRGTLLNERLNQTFSNYGLNYQDYCLHRKVDERFDYLMLNQLSDVFLDTFTWSGGNTSLEAIACYLPIVTCPGEFMRGRHADSFLKMIGLTETIAKNEAEYLEIAVKLGLDCIGRETISQQMSERQHLLFDDQVCVTALEEFYQAVIKARLS</sequence>
<dbReference type="SUPFAM" id="SSF53756">
    <property type="entry name" value="UDP-Glycosyltransferase/glycogen phosphorylase"/>
    <property type="match status" value="1"/>
</dbReference>
<dbReference type="EC" id="2.4.1.255" evidence="3"/>
<dbReference type="Pfam" id="PF00515">
    <property type="entry name" value="TPR_1"/>
    <property type="match status" value="1"/>
</dbReference>
<name>A0A9W4G7P0_9CYAN</name>
<evidence type="ECO:0000313" key="11">
    <source>
        <dbReference type="Proteomes" id="UP001153719"/>
    </source>
</evidence>
<proteinExistence type="inferred from homology"/>
<evidence type="ECO:0000256" key="2">
    <source>
        <dbReference type="ARBA" id="ARBA00005386"/>
    </source>
</evidence>
<gene>
    <name evidence="10" type="primary">SPY</name>
    <name evidence="10" type="ORF">NO713_03145</name>
</gene>
<dbReference type="SUPFAM" id="SSF48452">
    <property type="entry name" value="TPR-like"/>
    <property type="match status" value="2"/>
</dbReference>
<keyword evidence="4 10" id="KW-0328">Glycosyltransferase</keyword>
<evidence type="ECO:0000256" key="6">
    <source>
        <dbReference type="ARBA" id="ARBA00022737"/>
    </source>
</evidence>
<keyword evidence="11" id="KW-1185">Reference proteome</keyword>
<dbReference type="Gene3D" id="3.40.50.2000">
    <property type="entry name" value="Glycogen Phosphorylase B"/>
    <property type="match status" value="1"/>
</dbReference>
<dbReference type="AlphaFoldDB" id="A0A9W4G7P0"/>
<dbReference type="SUPFAM" id="SSF53335">
    <property type="entry name" value="S-adenosyl-L-methionine-dependent methyltransferases"/>
    <property type="match status" value="1"/>
</dbReference>
<feature type="repeat" description="TPR" evidence="8">
    <location>
        <begin position="289"/>
        <end position="322"/>
    </location>
</feature>
<accession>A0A9W4G7P0</accession>
<dbReference type="PANTHER" id="PTHR44998:SF1">
    <property type="entry name" value="UDP-N-ACETYLGLUCOSAMINE--PEPTIDE N-ACETYLGLUCOSAMINYLTRANSFERASE 110 KDA SUBUNIT"/>
    <property type="match status" value="1"/>
</dbReference>
<dbReference type="SMART" id="SM00028">
    <property type="entry name" value="TPR"/>
    <property type="match status" value="8"/>
</dbReference>
<dbReference type="Pfam" id="PF13844">
    <property type="entry name" value="Glyco_transf_41"/>
    <property type="match status" value="2"/>
</dbReference>
<dbReference type="InterPro" id="IPR011990">
    <property type="entry name" value="TPR-like_helical_dom_sf"/>
</dbReference>
<evidence type="ECO:0000256" key="4">
    <source>
        <dbReference type="ARBA" id="ARBA00022676"/>
    </source>
</evidence>
<feature type="repeat" description="TPR" evidence="8">
    <location>
        <begin position="442"/>
        <end position="475"/>
    </location>
</feature>
<comment type="similarity">
    <text evidence="2">Belongs to the glycosyltransferase 41 family. O-GlcNAc transferase subfamily.</text>
</comment>
<dbReference type="KEGG" id="ppsu:NO713_03145"/>
<feature type="domain" description="O-GlcNAc transferase C-terminal" evidence="9">
    <location>
        <begin position="803"/>
        <end position="975"/>
    </location>
</feature>
<dbReference type="Gene3D" id="3.40.50.11380">
    <property type="match status" value="1"/>
</dbReference>
<dbReference type="PANTHER" id="PTHR44998">
    <property type="match status" value="1"/>
</dbReference>
<feature type="repeat" description="TPR" evidence="8">
    <location>
        <begin position="323"/>
        <end position="356"/>
    </location>
</feature>
<evidence type="ECO:0000259" key="9">
    <source>
        <dbReference type="Pfam" id="PF13844"/>
    </source>
</evidence>
<dbReference type="InterPro" id="IPR019734">
    <property type="entry name" value="TPR_rpt"/>
</dbReference>
<protein>
    <recommendedName>
        <fullName evidence="3">protein O-GlcNAc transferase</fullName>
        <ecNumber evidence="3">2.4.1.255</ecNumber>
    </recommendedName>
</protein>
<evidence type="ECO:0000256" key="3">
    <source>
        <dbReference type="ARBA" id="ARBA00011970"/>
    </source>
</evidence>
<dbReference type="PROSITE" id="PS50293">
    <property type="entry name" value="TPR_REGION"/>
    <property type="match status" value="2"/>
</dbReference>
<dbReference type="InterPro" id="IPR029063">
    <property type="entry name" value="SAM-dependent_MTases_sf"/>
</dbReference>
<feature type="domain" description="O-GlcNAc transferase C-terminal" evidence="9">
    <location>
        <begin position="622"/>
        <end position="789"/>
    </location>
</feature>
<reference evidence="10" key="1">
    <citation type="submission" date="2020-09" db="EMBL/GenBank/DDBJ databases">
        <authorList>
            <person name="Blom J."/>
        </authorList>
    </citation>
    <scope>NUCLEOTIDE SEQUENCE</scope>
    <source>
        <strain evidence="10">No.713</strain>
    </source>
</reference>
<dbReference type="Proteomes" id="UP001153719">
    <property type="component" value="Chromosome"/>
</dbReference>
<dbReference type="Pfam" id="PF13424">
    <property type="entry name" value="TPR_12"/>
    <property type="match status" value="1"/>
</dbReference>